<protein>
    <submittedName>
        <fullName evidence="2">Tetratricopeptide repeat protein</fullName>
    </submittedName>
</protein>
<accession>A0ABW3GEM1</accession>
<feature type="compositionally biased region" description="Low complexity" evidence="1">
    <location>
        <begin position="120"/>
        <end position="129"/>
    </location>
</feature>
<reference evidence="3" key="1">
    <citation type="journal article" date="2019" name="Int. J. Syst. Evol. Microbiol.">
        <title>The Global Catalogue of Microorganisms (GCM) 10K type strain sequencing project: providing services to taxonomists for standard genome sequencing and annotation.</title>
        <authorList>
            <consortium name="The Broad Institute Genomics Platform"/>
            <consortium name="The Broad Institute Genome Sequencing Center for Infectious Disease"/>
            <person name="Wu L."/>
            <person name="Ma J."/>
        </authorList>
    </citation>
    <scope>NUCLEOTIDE SEQUENCE [LARGE SCALE GENOMIC DNA]</scope>
    <source>
        <strain evidence="3">CCUG 59685</strain>
    </source>
</reference>
<dbReference type="Proteomes" id="UP001597106">
    <property type="component" value="Unassembled WGS sequence"/>
</dbReference>
<sequence length="236" mass="26406">MMDVRAWLADSKRPLRLNKNAYAKSLMITDWQQLERRIMGLLWLMLIIASCCVVRQGWDIFSAASALDNHAAPRWVDAKPFVTPVKPSPIGEQKSRLQEEPSVFALHAPAKAEQPSVATPSQSEPAQSPSPSPRQNTPPRWVMQVQRGPLPSLSSISLLAQARTALQQEKLQNAQPLYAQLLAQDPHQLEALVGMLYISQGLGDQAQYEHYWLRVRQLMPGVEANAALFAQLLEQE</sequence>
<evidence type="ECO:0000313" key="3">
    <source>
        <dbReference type="Proteomes" id="UP001597106"/>
    </source>
</evidence>
<evidence type="ECO:0000313" key="2">
    <source>
        <dbReference type="EMBL" id="MFD0928922.1"/>
    </source>
</evidence>
<dbReference type="EMBL" id="JBHTJW010000002">
    <property type="protein sequence ID" value="MFD0928922.1"/>
    <property type="molecule type" value="Genomic_DNA"/>
</dbReference>
<feature type="region of interest" description="Disordered" evidence="1">
    <location>
        <begin position="109"/>
        <end position="140"/>
    </location>
</feature>
<keyword evidence="3" id="KW-1185">Reference proteome</keyword>
<evidence type="ECO:0000256" key="1">
    <source>
        <dbReference type="SAM" id="MobiDB-lite"/>
    </source>
</evidence>
<proteinExistence type="predicted"/>
<comment type="caution">
    <text evidence="2">The sequence shown here is derived from an EMBL/GenBank/DDBJ whole genome shotgun (WGS) entry which is preliminary data.</text>
</comment>
<gene>
    <name evidence="2" type="ORF">ACFQ1T_03935</name>
</gene>
<dbReference type="RefSeq" id="WP_379074088.1">
    <property type="nucleotide sequence ID" value="NZ_JBHTJW010000002.1"/>
</dbReference>
<organism evidence="2 3">
    <name type="scientific">Methylophilus glucosoxydans</name>
    <dbReference type="NCBI Taxonomy" id="752553"/>
    <lineage>
        <taxon>Bacteria</taxon>
        <taxon>Pseudomonadati</taxon>
        <taxon>Pseudomonadota</taxon>
        <taxon>Betaproteobacteria</taxon>
        <taxon>Nitrosomonadales</taxon>
        <taxon>Methylophilaceae</taxon>
        <taxon>Methylophilus</taxon>
    </lineage>
</organism>
<name>A0ABW3GEM1_9PROT</name>